<dbReference type="OrthoDB" id="3687641at2759"/>
<keyword evidence="4" id="KW-0472">Membrane</keyword>
<dbReference type="InterPro" id="IPR021765">
    <property type="entry name" value="UstYa-like"/>
</dbReference>
<dbReference type="GO" id="GO:0043386">
    <property type="term" value="P:mycotoxin biosynthetic process"/>
    <property type="evidence" value="ECO:0007669"/>
    <property type="project" value="InterPro"/>
</dbReference>
<organism evidence="5">
    <name type="scientific">Dichomitus squalens</name>
    <dbReference type="NCBI Taxonomy" id="114155"/>
    <lineage>
        <taxon>Eukaryota</taxon>
        <taxon>Fungi</taxon>
        <taxon>Dikarya</taxon>
        <taxon>Basidiomycota</taxon>
        <taxon>Agaricomycotina</taxon>
        <taxon>Agaricomycetes</taxon>
        <taxon>Polyporales</taxon>
        <taxon>Polyporaceae</taxon>
        <taxon>Dichomitus</taxon>
    </lineage>
</organism>
<dbReference type="Proteomes" id="UP000292957">
    <property type="component" value="Unassembled WGS sequence"/>
</dbReference>
<keyword evidence="4" id="KW-1133">Transmembrane helix</keyword>
<proteinExistence type="inferred from homology"/>
<comment type="pathway">
    <text evidence="1">Mycotoxin biosynthesis.</text>
</comment>
<name>A0A4Q9MEY0_9APHY</name>
<dbReference type="PANTHER" id="PTHR33365">
    <property type="entry name" value="YALI0B05434P"/>
    <property type="match status" value="1"/>
</dbReference>
<dbReference type="PANTHER" id="PTHR33365:SF11">
    <property type="entry name" value="TAT PATHWAY SIGNAL SEQUENCE"/>
    <property type="match status" value="1"/>
</dbReference>
<comment type="similarity">
    <text evidence="3">Belongs to the ustYa family.</text>
</comment>
<evidence type="ECO:0000256" key="4">
    <source>
        <dbReference type="SAM" id="Phobius"/>
    </source>
</evidence>
<dbReference type="GO" id="GO:0016491">
    <property type="term" value="F:oxidoreductase activity"/>
    <property type="evidence" value="ECO:0007669"/>
    <property type="project" value="UniProtKB-KW"/>
</dbReference>
<evidence type="ECO:0000256" key="3">
    <source>
        <dbReference type="ARBA" id="ARBA00035112"/>
    </source>
</evidence>
<reference evidence="5" key="1">
    <citation type="submission" date="2019-01" db="EMBL/GenBank/DDBJ databases">
        <title>Draft genome sequences of three monokaryotic isolates of the white-rot basidiomycete fungus Dichomitus squalens.</title>
        <authorList>
            <consortium name="DOE Joint Genome Institute"/>
            <person name="Lopez S.C."/>
            <person name="Andreopoulos B."/>
            <person name="Pangilinan J."/>
            <person name="Lipzen A."/>
            <person name="Riley R."/>
            <person name="Ahrendt S."/>
            <person name="Ng V."/>
            <person name="Barry K."/>
            <person name="Daum C."/>
            <person name="Grigoriev I.V."/>
            <person name="Hilden K.S."/>
            <person name="Makela M.R."/>
            <person name="de Vries R.P."/>
        </authorList>
    </citation>
    <scope>NUCLEOTIDE SEQUENCE [LARGE SCALE GENOMIC DNA]</scope>
    <source>
        <strain evidence="5">OM18370.1</strain>
    </source>
</reference>
<accession>A0A4Q9MEY0</accession>
<sequence length="200" mass="22468">MVYLPTLTEGPLARFLLCTIFTTVFVNATFILYMLRVFGELIPPDPVHSYIGADYPAQLPLRVPTVGLSFNFATSNFSLFADDEWDTQYPASDGFTDLGPGNRTFTISMIHQIHCLDVFRVGFVTNRTHMAEHVEHCLRYMRLAVLCNADTTLEEAEPGMMDGQWVYLATSGGLGAVHRCRDWTAVRQYLDENPAHPLDG</sequence>
<protein>
    <submittedName>
        <fullName evidence="5">Uncharacterized protein</fullName>
    </submittedName>
</protein>
<feature type="transmembrane region" description="Helical" evidence="4">
    <location>
        <begin position="12"/>
        <end position="35"/>
    </location>
</feature>
<evidence type="ECO:0000256" key="2">
    <source>
        <dbReference type="ARBA" id="ARBA00023002"/>
    </source>
</evidence>
<gene>
    <name evidence="5" type="ORF">BD311DRAFT_726928</name>
</gene>
<keyword evidence="2" id="KW-0560">Oxidoreductase</keyword>
<keyword evidence="4" id="KW-0812">Transmembrane</keyword>
<dbReference type="EMBL" id="ML143453">
    <property type="protein sequence ID" value="TBU25894.1"/>
    <property type="molecule type" value="Genomic_DNA"/>
</dbReference>
<evidence type="ECO:0000256" key="1">
    <source>
        <dbReference type="ARBA" id="ARBA00004685"/>
    </source>
</evidence>
<evidence type="ECO:0000313" key="5">
    <source>
        <dbReference type="EMBL" id="TBU25894.1"/>
    </source>
</evidence>
<dbReference type="AlphaFoldDB" id="A0A4Q9MEY0"/>
<dbReference type="Pfam" id="PF11807">
    <property type="entry name" value="UstYa"/>
    <property type="match status" value="1"/>
</dbReference>